<proteinExistence type="predicted"/>
<evidence type="ECO:0000313" key="3">
    <source>
        <dbReference type="Proteomes" id="UP000002304"/>
    </source>
</evidence>
<gene>
    <name evidence="2" type="ORF">ME1_01363</name>
</gene>
<dbReference type="HOGENOM" id="CLU_1664348_0_0_5"/>
<sequence>QALGKMSDEVVATQYLGQERKFWSADPIEAEFEMTYKGEKITQKNKVYQREDLFDPNKIVKLRKNGKIVWVTNIDRMKAGRAPIGFDGHPVELHHMLQIQDSPIAEISRKFHQEHTSVIHIYPKTQKSLIDRDMFDRWRPQYWKERAKAIEEKMKLKQ</sequence>
<dbReference type="AlphaFoldDB" id="J0QU97"/>
<dbReference type="EMBL" id="AILZ01000036">
    <property type="protein sequence ID" value="EJF86709.1"/>
    <property type="molecule type" value="Genomic_DNA"/>
</dbReference>
<dbReference type="Pfam" id="PF14411">
    <property type="entry name" value="LHH"/>
    <property type="match status" value="1"/>
</dbReference>
<evidence type="ECO:0000259" key="1">
    <source>
        <dbReference type="Pfam" id="PF14411"/>
    </source>
</evidence>
<feature type="domain" description="LHH" evidence="1">
    <location>
        <begin position="72"/>
        <end position="148"/>
    </location>
</feature>
<feature type="non-terminal residue" evidence="2">
    <location>
        <position position="1"/>
    </location>
</feature>
<protein>
    <recommendedName>
        <fullName evidence="1">LHH domain-containing protein</fullName>
    </recommendedName>
</protein>
<accession>J0QU97</accession>
<dbReference type="InterPro" id="IPR026834">
    <property type="entry name" value="LHH"/>
</dbReference>
<dbReference type="RefSeq" id="WP_004864948.1">
    <property type="nucleotide sequence ID" value="NZ_JH725038.1"/>
</dbReference>
<reference evidence="2 3" key="1">
    <citation type="submission" date="2012-03" db="EMBL/GenBank/DDBJ databases">
        <title>The Genome Sequence of Bartonella vinsonii subsp. arupensis OK-94-513.</title>
        <authorList>
            <consortium name="The Broad Institute Genome Sequencing Platform"/>
            <consortium name="The Broad Institute Genome Sequencing Center for Infectious Disease"/>
            <person name="Feldgarden M."/>
            <person name="Kirby J."/>
            <person name="Kosoy M."/>
            <person name="Birtles R."/>
            <person name="Probert W.S."/>
            <person name="Chiaraviglio L."/>
            <person name="Young S.K."/>
            <person name="Zeng Q."/>
            <person name="Gargeya S."/>
            <person name="Fitzgerald M."/>
            <person name="Haas B."/>
            <person name="Abouelleil A."/>
            <person name="Alvarado L."/>
            <person name="Arachchi H.M."/>
            <person name="Berlin A."/>
            <person name="Chapman S.B."/>
            <person name="Gearin G."/>
            <person name="Goldberg J."/>
            <person name="Griggs A."/>
            <person name="Gujja S."/>
            <person name="Hansen M."/>
            <person name="Heiman D."/>
            <person name="Howarth C."/>
            <person name="Larimer J."/>
            <person name="Lui A."/>
            <person name="MacDonald P.J.P."/>
            <person name="McCowen C."/>
            <person name="Montmayeur A."/>
            <person name="Murphy C."/>
            <person name="Neiman D."/>
            <person name="Pearson M."/>
            <person name="Priest M."/>
            <person name="Roberts A."/>
            <person name="Saif S."/>
            <person name="Shea T."/>
            <person name="Sisk P."/>
            <person name="Stolte C."/>
            <person name="Sykes S."/>
            <person name="Wortman J."/>
            <person name="Nusbaum C."/>
            <person name="Birren B."/>
        </authorList>
    </citation>
    <scope>NUCLEOTIDE SEQUENCE [LARGE SCALE GENOMIC DNA]</scope>
    <source>
        <strain evidence="2 3">OK-94-513</strain>
    </source>
</reference>
<dbReference type="STRING" id="1094562.ME1_01363"/>
<evidence type="ECO:0000313" key="2">
    <source>
        <dbReference type="EMBL" id="EJF86709.1"/>
    </source>
</evidence>
<organism evidence="2 3">
    <name type="scientific">Bartonella vinsonii subsp. arupensis OK-94-513</name>
    <dbReference type="NCBI Taxonomy" id="1094562"/>
    <lineage>
        <taxon>Bacteria</taxon>
        <taxon>Pseudomonadati</taxon>
        <taxon>Pseudomonadota</taxon>
        <taxon>Alphaproteobacteria</taxon>
        <taxon>Hyphomicrobiales</taxon>
        <taxon>Bartonellaceae</taxon>
        <taxon>Bartonella</taxon>
    </lineage>
</organism>
<name>J0QU97_BARVI</name>
<dbReference type="Proteomes" id="UP000002304">
    <property type="component" value="Unassembled WGS sequence"/>
</dbReference>
<comment type="caution">
    <text evidence="2">The sequence shown here is derived from an EMBL/GenBank/DDBJ whole genome shotgun (WGS) entry which is preliminary data.</text>
</comment>
<dbReference type="PATRIC" id="fig|1094562.3.peg.1492"/>